<dbReference type="HOGENOM" id="CLU_025996_25_1_10"/>
<dbReference type="InterPro" id="IPR029044">
    <property type="entry name" value="Nucleotide-diphossugar_trans"/>
</dbReference>
<dbReference type="GO" id="GO:0016758">
    <property type="term" value="F:hexosyltransferase activity"/>
    <property type="evidence" value="ECO:0007669"/>
    <property type="project" value="UniProtKB-ARBA"/>
</dbReference>
<dbReference type="Pfam" id="PF00535">
    <property type="entry name" value="Glycos_transf_2"/>
    <property type="match status" value="1"/>
</dbReference>
<dbReference type="PANTHER" id="PTHR22916:SF51">
    <property type="entry name" value="GLYCOSYLTRANSFERASE EPSH-RELATED"/>
    <property type="match status" value="1"/>
</dbReference>
<reference evidence="4 5" key="1">
    <citation type="submission" date="2010-03" db="EMBL/GenBank/DDBJ databases">
        <title>The genome sequence of Bacteriodes xylanisolvens XB1A.</title>
        <authorList>
            <consortium name="metaHIT consortium -- http://www.metahit.eu/"/>
            <person name="Pajon A."/>
            <person name="Turner K."/>
            <person name="Parkhill J."/>
            <person name="Bernalier A."/>
        </authorList>
    </citation>
    <scope>NUCLEOTIDE SEQUENCE [LARGE SCALE GENOMIC DNA]</scope>
    <source>
        <strain evidence="4 5">XB1A</strain>
    </source>
</reference>
<evidence type="ECO:0000313" key="5">
    <source>
        <dbReference type="Proteomes" id="UP000008795"/>
    </source>
</evidence>
<accession>D6D5F9</accession>
<dbReference type="Proteomes" id="UP000008795">
    <property type="component" value="Chromosome"/>
</dbReference>
<evidence type="ECO:0000256" key="1">
    <source>
        <dbReference type="ARBA" id="ARBA00022676"/>
    </source>
</evidence>
<keyword evidence="1" id="KW-0328">Glycosyltransferase</keyword>
<dbReference type="InterPro" id="IPR001173">
    <property type="entry name" value="Glyco_trans_2-like"/>
</dbReference>
<dbReference type="CDD" id="cd00761">
    <property type="entry name" value="Glyco_tranf_GTA_type"/>
    <property type="match status" value="1"/>
</dbReference>
<evidence type="ECO:0000259" key="3">
    <source>
        <dbReference type="Pfam" id="PF00535"/>
    </source>
</evidence>
<dbReference type="RefSeq" id="WP_015530986.1">
    <property type="nucleotide sequence ID" value="NC_021017.1"/>
</dbReference>
<evidence type="ECO:0000256" key="2">
    <source>
        <dbReference type="ARBA" id="ARBA00022679"/>
    </source>
</evidence>
<evidence type="ECO:0000313" key="4">
    <source>
        <dbReference type="EMBL" id="CBK65457.1"/>
    </source>
</evidence>
<dbReference type="EMBL" id="FP929033">
    <property type="protein sequence ID" value="CBK65457.1"/>
    <property type="molecule type" value="Genomic_DNA"/>
</dbReference>
<gene>
    <name evidence="4" type="ORF">BXY_01680</name>
</gene>
<dbReference type="KEGG" id="bxy:BXY_01680"/>
<proteinExistence type="predicted"/>
<keyword evidence="2 4" id="KW-0808">Transferase</keyword>
<dbReference type="SUPFAM" id="SSF53448">
    <property type="entry name" value="Nucleotide-diphospho-sugar transferases"/>
    <property type="match status" value="1"/>
</dbReference>
<dbReference type="AlphaFoldDB" id="D6D5F9"/>
<sequence>MNISVIIPVYNIESYLESTLKSLLDQTYKDFEVILVNDGSVDRSPDICDEYAAKYNCIKVIHKPNGGVSSARNVGIENAQGEWIFFLDGDDLLTKDAFETLIKTANETNCDIIEGNYIRVLNSKTIYTPLLDQDNYIEDSIECIQNTLMYQRILIIPRLFKREIIGNFRFDNKIKIGEDILFTIQILLNSCVKIAHTHQIIYHYIQRLGSATHNHETMVYYDVLSEAMEKLLGIDSPYGGYFQIFKSINLYFKAVKSNSSLSKEDYKCIKGHFYLFFREKRLSLKFRLLFCSYCVSRHLGNLLLKARMLLFPVY</sequence>
<dbReference type="eggNOG" id="COG0463">
    <property type="taxonomic scope" value="Bacteria"/>
</dbReference>
<reference evidence="4 5" key="2">
    <citation type="submission" date="2010-03" db="EMBL/GenBank/DDBJ databases">
        <authorList>
            <person name="Pajon A."/>
        </authorList>
    </citation>
    <scope>NUCLEOTIDE SEQUENCE [LARGE SCALE GENOMIC DNA]</scope>
    <source>
        <strain evidence="4 5">XB1A</strain>
    </source>
</reference>
<dbReference type="Gene3D" id="3.90.550.10">
    <property type="entry name" value="Spore Coat Polysaccharide Biosynthesis Protein SpsA, Chain A"/>
    <property type="match status" value="1"/>
</dbReference>
<dbReference type="CAZy" id="GT2">
    <property type="family name" value="Glycosyltransferase Family 2"/>
</dbReference>
<dbReference type="PANTHER" id="PTHR22916">
    <property type="entry name" value="GLYCOSYLTRANSFERASE"/>
    <property type="match status" value="1"/>
</dbReference>
<dbReference type="PATRIC" id="fig|657309.4.peg.770"/>
<name>D6D5F9_9BACE</name>
<protein>
    <submittedName>
        <fullName evidence="4">Glycosyltransferases involved in cell wall biogenesis</fullName>
    </submittedName>
</protein>
<organism evidence="4 5">
    <name type="scientific">Bacteroides xylanisolvens XB1A</name>
    <dbReference type="NCBI Taxonomy" id="657309"/>
    <lineage>
        <taxon>Bacteria</taxon>
        <taxon>Pseudomonadati</taxon>
        <taxon>Bacteroidota</taxon>
        <taxon>Bacteroidia</taxon>
        <taxon>Bacteroidales</taxon>
        <taxon>Bacteroidaceae</taxon>
        <taxon>Bacteroides</taxon>
    </lineage>
</organism>
<feature type="domain" description="Glycosyltransferase 2-like" evidence="3">
    <location>
        <begin position="4"/>
        <end position="131"/>
    </location>
</feature>